<name>A0A2P2NYU8_RHIMU</name>
<proteinExistence type="predicted"/>
<organism evidence="2">
    <name type="scientific">Rhizophora mucronata</name>
    <name type="common">Asiatic mangrove</name>
    <dbReference type="NCBI Taxonomy" id="61149"/>
    <lineage>
        <taxon>Eukaryota</taxon>
        <taxon>Viridiplantae</taxon>
        <taxon>Streptophyta</taxon>
        <taxon>Embryophyta</taxon>
        <taxon>Tracheophyta</taxon>
        <taxon>Spermatophyta</taxon>
        <taxon>Magnoliopsida</taxon>
        <taxon>eudicotyledons</taxon>
        <taxon>Gunneridae</taxon>
        <taxon>Pentapetalae</taxon>
        <taxon>rosids</taxon>
        <taxon>fabids</taxon>
        <taxon>Malpighiales</taxon>
        <taxon>Rhizophoraceae</taxon>
        <taxon>Rhizophora</taxon>
    </lineage>
</organism>
<protein>
    <submittedName>
        <fullName evidence="2">Uncharacterized protein</fullName>
    </submittedName>
</protein>
<evidence type="ECO:0000313" key="2">
    <source>
        <dbReference type="EMBL" id="MBX47688.1"/>
    </source>
</evidence>
<accession>A0A2P2NYU8</accession>
<keyword evidence="1" id="KW-1133">Transmembrane helix</keyword>
<keyword evidence="1" id="KW-0812">Transmembrane</keyword>
<sequence length="49" mass="5936">MLGEIGFISTFICPITLRPFFILTYVFQQLLLFFNKSFEFMFYPVRKCQ</sequence>
<feature type="transmembrane region" description="Helical" evidence="1">
    <location>
        <begin position="6"/>
        <end position="27"/>
    </location>
</feature>
<evidence type="ECO:0000256" key="1">
    <source>
        <dbReference type="SAM" id="Phobius"/>
    </source>
</evidence>
<dbReference type="EMBL" id="GGEC01067204">
    <property type="protein sequence ID" value="MBX47688.1"/>
    <property type="molecule type" value="Transcribed_RNA"/>
</dbReference>
<dbReference type="AlphaFoldDB" id="A0A2P2NYU8"/>
<reference evidence="2" key="1">
    <citation type="submission" date="2018-02" db="EMBL/GenBank/DDBJ databases">
        <title>Rhizophora mucronata_Transcriptome.</title>
        <authorList>
            <person name="Meera S.P."/>
            <person name="Sreeshan A."/>
            <person name="Augustine A."/>
        </authorList>
    </citation>
    <scope>NUCLEOTIDE SEQUENCE</scope>
    <source>
        <tissue evidence="2">Leaf</tissue>
    </source>
</reference>
<keyword evidence="1" id="KW-0472">Membrane</keyword>